<evidence type="ECO:0000313" key="3">
    <source>
        <dbReference type="EMBL" id="MST77643.1"/>
    </source>
</evidence>
<evidence type="ECO:0000313" key="4">
    <source>
        <dbReference type="Proteomes" id="UP000450161"/>
    </source>
</evidence>
<keyword evidence="2" id="KW-1133">Transmembrane helix</keyword>
<organism evidence="3 4">
    <name type="scientific">Segatella copri</name>
    <dbReference type="NCBI Taxonomy" id="165179"/>
    <lineage>
        <taxon>Bacteria</taxon>
        <taxon>Pseudomonadati</taxon>
        <taxon>Bacteroidota</taxon>
        <taxon>Bacteroidia</taxon>
        <taxon>Bacteroidales</taxon>
        <taxon>Prevotellaceae</taxon>
        <taxon>Segatella</taxon>
    </lineage>
</organism>
<feature type="transmembrane region" description="Helical" evidence="2">
    <location>
        <begin position="63"/>
        <end position="82"/>
    </location>
</feature>
<feature type="region of interest" description="Disordered" evidence="1">
    <location>
        <begin position="85"/>
        <end position="157"/>
    </location>
</feature>
<reference evidence="3 4" key="1">
    <citation type="submission" date="2019-08" db="EMBL/GenBank/DDBJ databases">
        <title>In-depth cultivation of the pig gut microbiome towards novel bacterial diversity and tailored functional studies.</title>
        <authorList>
            <person name="Wylensek D."/>
            <person name="Hitch T.C.A."/>
            <person name="Clavel T."/>
        </authorList>
    </citation>
    <scope>NUCLEOTIDE SEQUENCE [LARGE SCALE GENOMIC DNA]</scope>
    <source>
        <strain evidence="3 4">LKV-178-WT-2C</strain>
    </source>
</reference>
<dbReference type="AlphaFoldDB" id="A0A6I2TZ22"/>
<evidence type="ECO:0000256" key="2">
    <source>
        <dbReference type="SAM" id="Phobius"/>
    </source>
</evidence>
<evidence type="ECO:0000256" key="1">
    <source>
        <dbReference type="SAM" id="MobiDB-lite"/>
    </source>
</evidence>
<name>A0A6I2TZ22_9BACT</name>
<gene>
    <name evidence="3" type="ORF">FYJ72_08105</name>
</gene>
<keyword evidence="2" id="KW-0472">Membrane</keyword>
<protein>
    <submittedName>
        <fullName evidence="3">Uncharacterized protein</fullName>
    </submittedName>
</protein>
<dbReference type="SUPFAM" id="SSF82185">
    <property type="entry name" value="Histone H3 K4-specific methyltransferase SET7/9 N-terminal domain"/>
    <property type="match status" value="1"/>
</dbReference>
<proteinExistence type="predicted"/>
<feature type="compositionally biased region" description="Basic and acidic residues" evidence="1">
    <location>
        <begin position="116"/>
        <end position="141"/>
    </location>
</feature>
<keyword evidence="2" id="KW-0812">Transmembrane</keyword>
<dbReference type="Proteomes" id="UP000450161">
    <property type="component" value="Unassembled WGS sequence"/>
</dbReference>
<dbReference type="EMBL" id="VUNF01000013">
    <property type="protein sequence ID" value="MST77643.1"/>
    <property type="molecule type" value="Genomic_DNA"/>
</dbReference>
<sequence length="226" mass="24395">MATSNDRLRARYGICLSDSCQKCKDKTVQIITGRKDFVCEECGKPLREVPRPQTAWEKNGNKIIGGIAALAIAGGATAFFVLGGDKDKTPKEQPKQEQTAEKTDTAKTDTVAKPVKVAEKTETPKAEEPKVEEPKTKEKTKTAGTSTSVPTNGPIRLGYGTYKGETRNGKPHGHGTITFTAPHKIVASKDFVAQPGDKFEGEFRDGIVSGGIGYWYHDGDITAVKP</sequence>
<feature type="compositionally biased region" description="Basic and acidic residues" evidence="1">
    <location>
        <begin position="85"/>
        <end position="107"/>
    </location>
</feature>
<accession>A0A6I2TZ22</accession>
<dbReference type="RefSeq" id="WP_154481050.1">
    <property type="nucleotide sequence ID" value="NZ_VUNF01000013.1"/>
</dbReference>
<comment type="caution">
    <text evidence="3">The sequence shown here is derived from an EMBL/GenBank/DDBJ whole genome shotgun (WGS) entry which is preliminary data.</text>
</comment>